<keyword evidence="7" id="KW-0442">Lipid degradation</keyword>
<evidence type="ECO:0000256" key="4">
    <source>
        <dbReference type="ARBA" id="ARBA00022737"/>
    </source>
</evidence>
<dbReference type="InterPro" id="IPR025202">
    <property type="entry name" value="PLD-like_dom"/>
</dbReference>
<keyword evidence="6" id="KW-0106">Calcium</keyword>
<dbReference type="PANTHER" id="PTHR18896:SF201">
    <property type="entry name" value="PHOSPHOLIPASE D"/>
    <property type="match status" value="1"/>
</dbReference>
<gene>
    <name evidence="10" type="ORF">Tco_0728406</name>
</gene>
<dbReference type="SMART" id="SM00155">
    <property type="entry name" value="PLDc"/>
    <property type="match status" value="1"/>
</dbReference>
<keyword evidence="11" id="KW-1185">Reference proteome</keyword>
<comment type="caution">
    <text evidence="10">The sequence shown here is derived from an EMBL/GenBank/DDBJ whole genome shotgun (WGS) entry which is preliminary data.</text>
</comment>
<evidence type="ECO:0000256" key="8">
    <source>
        <dbReference type="ARBA" id="ARBA00023098"/>
    </source>
</evidence>
<dbReference type="Pfam" id="PF12357">
    <property type="entry name" value="PLD_C"/>
    <property type="match status" value="1"/>
</dbReference>
<dbReference type="Gene3D" id="3.30.870.10">
    <property type="entry name" value="Endonuclease Chain A"/>
    <property type="match status" value="1"/>
</dbReference>
<evidence type="ECO:0000259" key="9">
    <source>
        <dbReference type="PROSITE" id="PS50035"/>
    </source>
</evidence>
<comment type="catalytic activity">
    <reaction evidence="1">
        <text>a 1,2-diacyl-sn-glycero-3-phosphocholine + H2O = a 1,2-diacyl-sn-glycero-3-phosphate + choline + H(+)</text>
        <dbReference type="Rhea" id="RHEA:14445"/>
        <dbReference type="ChEBI" id="CHEBI:15354"/>
        <dbReference type="ChEBI" id="CHEBI:15377"/>
        <dbReference type="ChEBI" id="CHEBI:15378"/>
        <dbReference type="ChEBI" id="CHEBI:57643"/>
        <dbReference type="ChEBI" id="CHEBI:58608"/>
        <dbReference type="EC" id="3.1.4.4"/>
    </reaction>
</comment>
<keyword evidence="8" id="KW-0443">Lipid metabolism</keyword>
<keyword evidence="4" id="KW-0677">Repeat</keyword>
<evidence type="ECO:0000256" key="3">
    <source>
        <dbReference type="ARBA" id="ARBA00022723"/>
    </source>
</evidence>
<dbReference type="PROSITE" id="PS50035">
    <property type="entry name" value="PLD"/>
    <property type="match status" value="1"/>
</dbReference>
<name>A0ABQ4YLJ0_9ASTR</name>
<dbReference type="EC" id="3.1.4.4" evidence="2"/>
<organism evidence="10 11">
    <name type="scientific">Tanacetum coccineum</name>
    <dbReference type="NCBI Taxonomy" id="301880"/>
    <lineage>
        <taxon>Eukaryota</taxon>
        <taxon>Viridiplantae</taxon>
        <taxon>Streptophyta</taxon>
        <taxon>Embryophyta</taxon>
        <taxon>Tracheophyta</taxon>
        <taxon>Spermatophyta</taxon>
        <taxon>Magnoliopsida</taxon>
        <taxon>eudicotyledons</taxon>
        <taxon>Gunneridae</taxon>
        <taxon>Pentapetalae</taxon>
        <taxon>asterids</taxon>
        <taxon>campanulids</taxon>
        <taxon>Asterales</taxon>
        <taxon>Asteraceae</taxon>
        <taxon>Asteroideae</taxon>
        <taxon>Anthemideae</taxon>
        <taxon>Anthemidinae</taxon>
        <taxon>Tanacetum</taxon>
    </lineage>
</organism>
<evidence type="ECO:0000313" key="10">
    <source>
        <dbReference type="EMBL" id="GJS78525.1"/>
    </source>
</evidence>
<keyword evidence="3" id="KW-0479">Metal-binding</keyword>
<reference evidence="10" key="2">
    <citation type="submission" date="2022-01" db="EMBL/GenBank/DDBJ databases">
        <authorList>
            <person name="Yamashiro T."/>
            <person name="Shiraishi A."/>
            <person name="Satake H."/>
            <person name="Nakayama K."/>
        </authorList>
    </citation>
    <scope>NUCLEOTIDE SEQUENCE</scope>
</reference>
<evidence type="ECO:0000256" key="2">
    <source>
        <dbReference type="ARBA" id="ARBA00012027"/>
    </source>
</evidence>
<dbReference type="InterPro" id="IPR015679">
    <property type="entry name" value="PLipase_D_fam"/>
</dbReference>
<dbReference type="Pfam" id="PF13091">
    <property type="entry name" value="PLDc_2"/>
    <property type="match status" value="1"/>
</dbReference>
<reference evidence="10" key="1">
    <citation type="journal article" date="2022" name="Int. J. Mol. Sci.">
        <title>Draft Genome of Tanacetum Coccineum: Genomic Comparison of Closely Related Tanacetum-Family Plants.</title>
        <authorList>
            <person name="Yamashiro T."/>
            <person name="Shiraishi A."/>
            <person name="Nakayama K."/>
            <person name="Satake H."/>
        </authorList>
    </citation>
    <scope>NUCLEOTIDE SEQUENCE</scope>
</reference>
<protein>
    <recommendedName>
        <fullName evidence="2">phospholipase D</fullName>
        <ecNumber evidence="2">3.1.4.4</ecNumber>
    </recommendedName>
</protein>
<evidence type="ECO:0000256" key="5">
    <source>
        <dbReference type="ARBA" id="ARBA00022801"/>
    </source>
</evidence>
<keyword evidence="5" id="KW-0378">Hydrolase</keyword>
<dbReference type="Gene3D" id="3.40.50.720">
    <property type="entry name" value="NAD(P)-binding Rossmann-like Domain"/>
    <property type="match status" value="1"/>
</dbReference>
<accession>A0ABQ4YLJ0</accession>
<dbReference type="InterPro" id="IPR024632">
    <property type="entry name" value="PLipase_D_C"/>
</dbReference>
<dbReference type="PANTHER" id="PTHR18896">
    <property type="entry name" value="PHOSPHOLIPASE D"/>
    <property type="match status" value="1"/>
</dbReference>
<dbReference type="EMBL" id="BQNB010010530">
    <property type="protein sequence ID" value="GJS78525.1"/>
    <property type="molecule type" value="Genomic_DNA"/>
</dbReference>
<feature type="domain" description="PLD phosphodiesterase" evidence="9">
    <location>
        <begin position="131"/>
        <end position="153"/>
    </location>
</feature>
<proteinExistence type="predicted"/>
<evidence type="ECO:0000256" key="7">
    <source>
        <dbReference type="ARBA" id="ARBA00022963"/>
    </source>
</evidence>
<evidence type="ECO:0000256" key="1">
    <source>
        <dbReference type="ARBA" id="ARBA00000798"/>
    </source>
</evidence>
<dbReference type="SUPFAM" id="SSF56024">
    <property type="entry name" value="Phospholipase D/nuclease"/>
    <property type="match status" value="1"/>
</dbReference>
<evidence type="ECO:0000256" key="6">
    <source>
        <dbReference type="ARBA" id="ARBA00022837"/>
    </source>
</evidence>
<sequence length="281" mass="31691">MVVLWIANLAFDPCERWGLGANNLIPMEITLKIVDKIRANERFATYIVIPMWPEGSPTSTVTQCILFWQALEEVGVENVYEPQDYLMFFCLGTRESSHGVVPTSNEKGSNAAIANTPQSLKKNRRFMIGVHSKGMIVDDEFVIMGSANINQRSLEGTRDTKTAMGAYQPYHTWANKDHRVTDMKSRLLKYPVEVDCDGQVKPLHGCPNFPDIGGSIDLNIDPSFTWKNFNLEEQAKVIIAPRSNNELDATKLKTEFPEFLSIKESLVKYVFEPNRTTPVAT</sequence>
<evidence type="ECO:0000313" key="11">
    <source>
        <dbReference type="Proteomes" id="UP001151760"/>
    </source>
</evidence>
<dbReference type="Proteomes" id="UP001151760">
    <property type="component" value="Unassembled WGS sequence"/>
</dbReference>
<dbReference type="InterPro" id="IPR001736">
    <property type="entry name" value="PLipase_D/transphosphatidylase"/>
</dbReference>